<feature type="compositionally biased region" description="Low complexity" evidence="1">
    <location>
        <begin position="11"/>
        <end position="22"/>
    </location>
</feature>
<evidence type="ECO:0000256" key="1">
    <source>
        <dbReference type="SAM" id="MobiDB-lite"/>
    </source>
</evidence>
<sequence length="481" mass="55362">MADDTPKPDVTPAAAEPTRAPESALIVEGDPFAEQERLFNEANLLRLEGRLFCFDPKEAGRRRTQTQTFEETGRLDEVVKQPVIIKPDPEFGYPSVLAYKALQAISKKLTEEGFPVPTSVSFSQRELGRLVGRSSFGGTQAKQLYRAIMQLHTTRVQCSLYDKKTDEWSTASFYLLYEALFSGKGNNIKACMVSVHPRIVESLNNKHYACLNWNRLMTLEPIGMALYKRLFYHFSNLYQPRRSRDEMRFEKDYEDVCSEWLGGLKPERYRSKILQTQLGDHLEALRHTRLIRKYEIVKKAGGDGLKLVFWPGAGFFEDYDEFYVRQWMPQLRFRQTAALRDIQQPLELVAHFHKLLGHPHHTFEEKETGYASHLLEAHSVEDVRDLIEYAVREAEKTRFSMQLFNAIKGYVGRWEIDKEHRVATRKRRGLVAACPLCDASGYVTFEDSVGKIVVHQCPHDQAMIAAIESSKRYRRIAPACG</sequence>
<accession>A0A380THW5</accession>
<gene>
    <name evidence="2" type="ORF">DF3PB_50038</name>
</gene>
<proteinExistence type="predicted"/>
<dbReference type="EMBL" id="UIDG01000445">
    <property type="protein sequence ID" value="SUS07768.1"/>
    <property type="molecule type" value="Genomic_DNA"/>
</dbReference>
<feature type="region of interest" description="Disordered" evidence="1">
    <location>
        <begin position="1"/>
        <end position="22"/>
    </location>
</feature>
<name>A0A380THW5_9ZZZZ</name>
<evidence type="ECO:0000313" key="2">
    <source>
        <dbReference type="EMBL" id="SUS07768.1"/>
    </source>
</evidence>
<reference evidence="2" key="1">
    <citation type="submission" date="2018-07" db="EMBL/GenBank/DDBJ databases">
        <authorList>
            <person name="Quirk P.G."/>
            <person name="Krulwich T.A."/>
        </authorList>
    </citation>
    <scope>NUCLEOTIDE SEQUENCE</scope>
</reference>
<organism evidence="2">
    <name type="scientific">metagenome</name>
    <dbReference type="NCBI Taxonomy" id="256318"/>
    <lineage>
        <taxon>unclassified sequences</taxon>
        <taxon>metagenomes</taxon>
    </lineage>
</organism>
<protein>
    <submittedName>
        <fullName evidence="2">Uncharacterized protein</fullName>
    </submittedName>
</protein>
<dbReference type="AlphaFoldDB" id="A0A380THW5"/>